<name>A0ABQ9XJ72_9EUKA</name>
<feature type="compositionally biased region" description="Polar residues" evidence="1">
    <location>
        <begin position="151"/>
        <end position="165"/>
    </location>
</feature>
<feature type="compositionally biased region" description="Basic and acidic residues" evidence="1">
    <location>
        <begin position="233"/>
        <end position="246"/>
    </location>
</feature>
<gene>
    <name evidence="2" type="ORF">BLNAU_14814</name>
</gene>
<protein>
    <recommendedName>
        <fullName evidence="4">CUE domain-containing protein</fullName>
    </recommendedName>
</protein>
<feature type="region of interest" description="Disordered" evidence="1">
    <location>
        <begin position="66"/>
        <end position="333"/>
    </location>
</feature>
<evidence type="ECO:0000313" key="2">
    <source>
        <dbReference type="EMBL" id="KAK2950230.1"/>
    </source>
</evidence>
<dbReference type="Proteomes" id="UP001281761">
    <property type="component" value="Unassembled WGS sequence"/>
</dbReference>
<feature type="compositionally biased region" description="Basic and acidic residues" evidence="1">
    <location>
        <begin position="257"/>
        <end position="272"/>
    </location>
</feature>
<accession>A0ABQ9XJ72</accession>
<proteinExistence type="predicted"/>
<feature type="compositionally biased region" description="Low complexity" evidence="1">
    <location>
        <begin position="109"/>
        <end position="121"/>
    </location>
</feature>
<evidence type="ECO:0000313" key="3">
    <source>
        <dbReference type="Proteomes" id="UP001281761"/>
    </source>
</evidence>
<organism evidence="2 3">
    <name type="scientific">Blattamonas nauphoetae</name>
    <dbReference type="NCBI Taxonomy" id="2049346"/>
    <lineage>
        <taxon>Eukaryota</taxon>
        <taxon>Metamonada</taxon>
        <taxon>Preaxostyla</taxon>
        <taxon>Oxymonadida</taxon>
        <taxon>Blattamonas</taxon>
    </lineage>
</organism>
<feature type="compositionally biased region" description="Polar residues" evidence="1">
    <location>
        <begin position="195"/>
        <end position="220"/>
    </location>
</feature>
<keyword evidence="3" id="KW-1185">Reference proteome</keyword>
<evidence type="ECO:0008006" key="4">
    <source>
        <dbReference type="Google" id="ProtNLM"/>
    </source>
</evidence>
<dbReference type="EMBL" id="JARBJD010000140">
    <property type="protein sequence ID" value="KAK2950230.1"/>
    <property type="molecule type" value="Genomic_DNA"/>
</dbReference>
<feature type="region of interest" description="Disordered" evidence="1">
    <location>
        <begin position="402"/>
        <end position="443"/>
    </location>
</feature>
<sequence>MPPQNTYSVDKKSKKGKELSAKEHLKQLFPNIIASDLERFLEKANHDLSYAVELINKANVDGALEFETAGAKKPKPKRHSSPVSPRARDSHPTQRAISPVKNTKTTWTPSSSPQQVSNSLLPSPPVSSQPRQHVDGAPIHGGGGILPDPIRTQTNASPNRTNVSDPRSKDYTTDTSAMYHGGAKFERTTDHMTAVESQQNSRPASYSWSPTPASTATQAGQVGRSAMTAVNLGEERQRGEKRDNGKSDAFSYTPASRPDERQELERKKKREDEDIVFGGEQDDDNHAKQLRLYDQKKREERKRRAEPKQLPTQHSQSPPGLSNTVHTQPVHQQVPREHIQPLNQGPITISIDPPDLPLTEENFRRILRERNMLVTYIFNTINKASQQPPQAEPQIYSQMQPEQPPIQYSHPQFHPPNQVNPNPRLGTNGYHTSAWNQAAPQRK</sequence>
<feature type="compositionally biased region" description="Basic and acidic residues" evidence="1">
    <location>
        <begin position="284"/>
        <end position="307"/>
    </location>
</feature>
<feature type="compositionally biased region" description="Polar residues" evidence="1">
    <location>
        <begin position="310"/>
        <end position="331"/>
    </location>
</feature>
<comment type="caution">
    <text evidence="2">The sequence shown here is derived from an EMBL/GenBank/DDBJ whole genome shotgun (WGS) entry which is preliminary data.</text>
</comment>
<reference evidence="2 3" key="1">
    <citation type="journal article" date="2022" name="bioRxiv">
        <title>Genomics of Preaxostyla Flagellates Illuminates Evolutionary Transitions and the Path Towards Mitochondrial Loss.</title>
        <authorList>
            <person name="Novak L.V.F."/>
            <person name="Treitli S.C."/>
            <person name="Pyrih J."/>
            <person name="Halakuc P."/>
            <person name="Pipaliya S.V."/>
            <person name="Vacek V."/>
            <person name="Brzon O."/>
            <person name="Soukal P."/>
            <person name="Eme L."/>
            <person name="Dacks J.B."/>
            <person name="Karnkowska A."/>
            <person name="Elias M."/>
            <person name="Hampl V."/>
        </authorList>
    </citation>
    <scope>NUCLEOTIDE SEQUENCE [LARGE SCALE GENOMIC DNA]</scope>
    <source>
        <strain evidence="2">NAU3</strain>
        <tissue evidence="2">Gut</tissue>
    </source>
</reference>
<evidence type="ECO:0000256" key="1">
    <source>
        <dbReference type="SAM" id="MobiDB-lite"/>
    </source>
</evidence>
<feature type="compositionally biased region" description="Polar residues" evidence="1">
    <location>
        <begin position="429"/>
        <end position="443"/>
    </location>
</feature>
<feature type="compositionally biased region" description="Polar residues" evidence="1">
    <location>
        <begin position="93"/>
        <end position="108"/>
    </location>
</feature>